<reference evidence="8" key="1">
    <citation type="submission" date="2020-11" db="EMBL/GenBank/DDBJ databases">
        <authorList>
            <person name="Tran Van P."/>
        </authorList>
    </citation>
    <scope>NUCLEOTIDE SEQUENCE</scope>
</reference>
<keyword evidence="3" id="KW-0677">Repeat</keyword>
<evidence type="ECO:0000256" key="2">
    <source>
        <dbReference type="ARBA" id="ARBA00022729"/>
    </source>
</evidence>
<dbReference type="EMBL" id="OB660103">
    <property type="protein sequence ID" value="CAD7222775.1"/>
    <property type="molecule type" value="Genomic_DNA"/>
</dbReference>
<name>A0A7R8W4Z1_9CRUS</name>
<dbReference type="PANTHER" id="PTHR23301">
    <property type="entry name" value="CHITIN BINDING PERITROPHIN-A"/>
    <property type="match status" value="1"/>
</dbReference>
<evidence type="ECO:0000256" key="7">
    <source>
        <dbReference type="SAM" id="SignalP"/>
    </source>
</evidence>
<feature type="compositionally biased region" description="Polar residues" evidence="6">
    <location>
        <begin position="272"/>
        <end position="289"/>
    </location>
</feature>
<evidence type="ECO:0000256" key="3">
    <source>
        <dbReference type="ARBA" id="ARBA00022737"/>
    </source>
</evidence>
<dbReference type="Pfam" id="PF01607">
    <property type="entry name" value="CBM_14"/>
    <property type="match status" value="5"/>
</dbReference>
<evidence type="ECO:0000256" key="1">
    <source>
        <dbReference type="ARBA" id="ARBA00022669"/>
    </source>
</evidence>
<dbReference type="SUPFAM" id="SSF57625">
    <property type="entry name" value="Invertebrate chitin-binding proteins"/>
    <property type="match status" value="5"/>
</dbReference>
<feature type="region of interest" description="Disordered" evidence="6">
    <location>
        <begin position="78"/>
        <end position="102"/>
    </location>
</feature>
<keyword evidence="5" id="KW-0325">Glycoprotein</keyword>
<gene>
    <name evidence="8" type="ORF">CTOB1V02_LOCUS773</name>
</gene>
<keyword evidence="1" id="KW-0147">Chitin-binding</keyword>
<evidence type="ECO:0000256" key="4">
    <source>
        <dbReference type="ARBA" id="ARBA00023157"/>
    </source>
</evidence>
<keyword evidence="4" id="KW-1015">Disulfide bond</keyword>
<feature type="region of interest" description="Disordered" evidence="6">
    <location>
        <begin position="32"/>
        <end position="51"/>
    </location>
</feature>
<organism evidence="8">
    <name type="scientific">Cyprideis torosa</name>
    <dbReference type="NCBI Taxonomy" id="163714"/>
    <lineage>
        <taxon>Eukaryota</taxon>
        <taxon>Metazoa</taxon>
        <taxon>Ecdysozoa</taxon>
        <taxon>Arthropoda</taxon>
        <taxon>Crustacea</taxon>
        <taxon>Oligostraca</taxon>
        <taxon>Ostracoda</taxon>
        <taxon>Podocopa</taxon>
        <taxon>Podocopida</taxon>
        <taxon>Cytherocopina</taxon>
        <taxon>Cytheroidea</taxon>
        <taxon>Cytherideidae</taxon>
        <taxon>Cyprideis</taxon>
    </lineage>
</organism>
<dbReference type="SMART" id="SM00494">
    <property type="entry name" value="ChtBD2"/>
    <property type="match status" value="5"/>
</dbReference>
<dbReference type="OrthoDB" id="439917at2759"/>
<evidence type="ECO:0000256" key="5">
    <source>
        <dbReference type="ARBA" id="ARBA00023180"/>
    </source>
</evidence>
<dbReference type="Gene3D" id="2.170.140.10">
    <property type="entry name" value="Chitin binding domain"/>
    <property type="match status" value="5"/>
</dbReference>
<feature type="signal peptide" evidence="7">
    <location>
        <begin position="1"/>
        <end position="21"/>
    </location>
</feature>
<sequence>MVPWACYLIAAGALIPGLIDGQRDFLQGSGFEDVRARPQRPQRQRESVSRLSQDIEHLFREEEPPLPSVPLQRVLFHRPEPSRSRTQSGRSQLPEESVSSECPTPNGVFADSYQCDRYYECVDNVISDKLCPDGLAYDDKYPKGRCEFLYAVDCTGREELHQDLISKFQCPENVTEELGGGRDGQRHQHPRYFDPDDCQTFYVCIDGVNPRKNGCPLGKVFNDVTKQCDDPKNVPECAEWYKDDPRFLTSTTTTPATGSLSPTRVGEAMNSKHPTPSSPQQEVTTNNGGRFSLFRRPTGALGLAEAQRRKPNSSSIGNLSTTDLALPVLLSQGQQSLDVRCEDNDFYVPDPYQCDKYYECIDGVASESKLCPDGLVFDDTSRRGEKCDYPFNVNCGNRLELQAPTSSSIECPRQNGIFAHEDPAVCNSFYLCVDGVHQTYQCDGELQFNEYTGVCEWPTTAGRTGCLTKPKETRDGFRCEQNNTLELNGVQIIHPLFPHPTDCQKFYICLNGIDPRENACEDLSVFNDLTMKCDDPQNVPGCEDWFNYGNEVGNTQRRRR</sequence>
<dbReference type="PANTHER" id="PTHR23301:SF110">
    <property type="entry name" value="LD43683P-RELATED"/>
    <property type="match status" value="1"/>
</dbReference>
<dbReference type="GO" id="GO:0005576">
    <property type="term" value="C:extracellular region"/>
    <property type="evidence" value="ECO:0007669"/>
    <property type="project" value="InterPro"/>
</dbReference>
<keyword evidence="2 7" id="KW-0732">Signal</keyword>
<proteinExistence type="predicted"/>
<dbReference type="AlphaFoldDB" id="A0A7R8W4Z1"/>
<feature type="region of interest" description="Disordered" evidence="6">
    <location>
        <begin position="248"/>
        <end position="291"/>
    </location>
</feature>
<protein>
    <submittedName>
        <fullName evidence="8">Uncharacterized protein</fullName>
    </submittedName>
</protein>
<dbReference type="InterPro" id="IPR036508">
    <property type="entry name" value="Chitin-bd_dom_sf"/>
</dbReference>
<evidence type="ECO:0000313" key="8">
    <source>
        <dbReference type="EMBL" id="CAD7222775.1"/>
    </source>
</evidence>
<evidence type="ECO:0000256" key="6">
    <source>
        <dbReference type="SAM" id="MobiDB-lite"/>
    </source>
</evidence>
<dbReference type="InterPro" id="IPR002557">
    <property type="entry name" value="Chitin-bd_dom"/>
</dbReference>
<accession>A0A7R8W4Z1</accession>
<dbReference type="InterPro" id="IPR051940">
    <property type="entry name" value="Chitin_bind-dev_reg"/>
</dbReference>
<feature type="chain" id="PRO_5043344155" evidence="7">
    <location>
        <begin position="22"/>
        <end position="560"/>
    </location>
</feature>
<dbReference type="GO" id="GO:0008061">
    <property type="term" value="F:chitin binding"/>
    <property type="evidence" value="ECO:0007669"/>
    <property type="project" value="UniProtKB-KW"/>
</dbReference>
<dbReference type="PROSITE" id="PS50940">
    <property type="entry name" value="CHIT_BIND_II"/>
    <property type="match status" value="5"/>
</dbReference>
<feature type="compositionally biased region" description="Low complexity" evidence="6">
    <location>
        <begin position="248"/>
        <end position="263"/>
    </location>
</feature>